<keyword evidence="6 7" id="KW-0472">Membrane</keyword>
<dbReference type="Proteomes" id="UP001501444">
    <property type="component" value="Unassembled WGS sequence"/>
</dbReference>
<feature type="transmembrane region" description="Helical" evidence="7">
    <location>
        <begin position="49"/>
        <end position="70"/>
    </location>
</feature>
<dbReference type="CDD" id="cd06173">
    <property type="entry name" value="MFS_MefA_like"/>
    <property type="match status" value="1"/>
</dbReference>
<feature type="transmembrane region" description="Helical" evidence="7">
    <location>
        <begin position="109"/>
        <end position="129"/>
    </location>
</feature>
<evidence type="ECO:0000256" key="4">
    <source>
        <dbReference type="ARBA" id="ARBA00022692"/>
    </source>
</evidence>
<accession>A0ABP5U1I1</accession>
<dbReference type="SUPFAM" id="SSF103473">
    <property type="entry name" value="MFS general substrate transporter"/>
    <property type="match status" value="1"/>
</dbReference>
<reference evidence="10" key="1">
    <citation type="journal article" date="2019" name="Int. J. Syst. Evol. Microbiol.">
        <title>The Global Catalogue of Microorganisms (GCM) 10K type strain sequencing project: providing services to taxonomists for standard genome sequencing and annotation.</title>
        <authorList>
            <consortium name="The Broad Institute Genomics Platform"/>
            <consortium name="The Broad Institute Genome Sequencing Center for Infectious Disease"/>
            <person name="Wu L."/>
            <person name="Ma J."/>
        </authorList>
    </citation>
    <scope>NUCLEOTIDE SEQUENCE [LARGE SCALE GENOMIC DNA]</scope>
    <source>
        <strain evidence="10">JCM 3272</strain>
    </source>
</reference>
<dbReference type="InterPro" id="IPR010290">
    <property type="entry name" value="TM_effector"/>
</dbReference>
<feature type="transmembrane region" description="Helical" evidence="7">
    <location>
        <begin position="171"/>
        <end position="194"/>
    </location>
</feature>
<gene>
    <name evidence="9" type="ORF">GCM10010170_065750</name>
</gene>
<dbReference type="InterPro" id="IPR020846">
    <property type="entry name" value="MFS_dom"/>
</dbReference>
<evidence type="ECO:0000256" key="7">
    <source>
        <dbReference type="SAM" id="Phobius"/>
    </source>
</evidence>
<keyword evidence="4 7" id="KW-0812">Transmembrane</keyword>
<keyword evidence="5 7" id="KW-1133">Transmembrane helix</keyword>
<evidence type="ECO:0000256" key="2">
    <source>
        <dbReference type="ARBA" id="ARBA00022448"/>
    </source>
</evidence>
<feature type="domain" description="Major facilitator superfamily (MFS) profile" evidence="8">
    <location>
        <begin position="1"/>
        <end position="404"/>
    </location>
</feature>
<organism evidence="9 10">
    <name type="scientific">Dactylosporangium salmoneum</name>
    <dbReference type="NCBI Taxonomy" id="53361"/>
    <lineage>
        <taxon>Bacteria</taxon>
        <taxon>Bacillati</taxon>
        <taxon>Actinomycetota</taxon>
        <taxon>Actinomycetes</taxon>
        <taxon>Micromonosporales</taxon>
        <taxon>Micromonosporaceae</taxon>
        <taxon>Dactylosporangium</taxon>
    </lineage>
</organism>
<dbReference type="Pfam" id="PF05977">
    <property type="entry name" value="MFS_3"/>
    <property type="match status" value="1"/>
</dbReference>
<evidence type="ECO:0000259" key="8">
    <source>
        <dbReference type="PROSITE" id="PS50850"/>
    </source>
</evidence>
<evidence type="ECO:0000256" key="5">
    <source>
        <dbReference type="ARBA" id="ARBA00022989"/>
    </source>
</evidence>
<evidence type="ECO:0000256" key="6">
    <source>
        <dbReference type="ARBA" id="ARBA00023136"/>
    </source>
</evidence>
<evidence type="ECO:0000256" key="3">
    <source>
        <dbReference type="ARBA" id="ARBA00022475"/>
    </source>
</evidence>
<dbReference type="InterPro" id="IPR036259">
    <property type="entry name" value="MFS_trans_sf"/>
</dbReference>
<dbReference type="PANTHER" id="PTHR23513:SF11">
    <property type="entry name" value="STAPHYLOFERRIN A TRANSPORTER"/>
    <property type="match status" value="1"/>
</dbReference>
<protein>
    <submittedName>
        <fullName evidence="9">MFS transporter</fullName>
    </submittedName>
</protein>
<evidence type="ECO:0000313" key="10">
    <source>
        <dbReference type="Proteomes" id="UP001501444"/>
    </source>
</evidence>
<dbReference type="PANTHER" id="PTHR23513">
    <property type="entry name" value="INTEGRAL MEMBRANE EFFLUX PROTEIN-RELATED"/>
    <property type="match status" value="1"/>
</dbReference>
<feature type="transmembrane region" description="Helical" evidence="7">
    <location>
        <begin position="378"/>
        <end position="396"/>
    </location>
</feature>
<dbReference type="EMBL" id="BAAARV010000065">
    <property type="protein sequence ID" value="GAA2366742.1"/>
    <property type="molecule type" value="Genomic_DNA"/>
</dbReference>
<name>A0ABP5U1I1_9ACTN</name>
<feature type="transmembrane region" description="Helical" evidence="7">
    <location>
        <begin position="292"/>
        <end position="321"/>
    </location>
</feature>
<feature type="transmembrane region" description="Helical" evidence="7">
    <location>
        <begin position="327"/>
        <end position="346"/>
    </location>
</feature>
<keyword evidence="2" id="KW-0813">Transport</keyword>
<dbReference type="RefSeq" id="WP_344616464.1">
    <property type="nucleotide sequence ID" value="NZ_BAAARV010000065.1"/>
</dbReference>
<feature type="transmembrane region" description="Helical" evidence="7">
    <location>
        <begin position="229"/>
        <end position="247"/>
    </location>
</feature>
<feature type="transmembrane region" description="Helical" evidence="7">
    <location>
        <begin position="20"/>
        <end position="42"/>
    </location>
</feature>
<proteinExistence type="predicted"/>
<feature type="transmembrane region" description="Helical" evidence="7">
    <location>
        <begin position="259"/>
        <end position="280"/>
    </location>
</feature>
<keyword evidence="10" id="KW-1185">Reference proteome</keyword>
<feature type="transmembrane region" description="Helical" evidence="7">
    <location>
        <begin position="82"/>
        <end position="102"/>
    </location>
</feature>
<keyword evidence="3" id="KW-1003">Cell membrane</keyword>
<dbReference type="PROSITE" id="PS50850">
    <property type="entry name" value="MFS"/>
    <property type="match status" value="1"/>
</dbReference>
<dbReference type="Gene3D" id="1.20.1250.20">
    <property type="entry name" value="MFS general substrate transporter like domains"/>
    <property type="match status" value="1"/>
</dbReference>
<comment type="subcellular location">
    <subcellularLocation>
        <location evidence="1">Cell membrane</location>
        <topology evidence="1">Multi-pass membrane protein</topology>
    </subcellularLocation>
</comment>
<evidence type="ECO:0000313" key="9">
    <source>
        <dbReference type="EMBL" id="GAA2366742.1"/>
    </source>
</evidence>
<comment type="caution">
    <text evidence="9">The sequence shown here is derived from an EMBL/GenBank/DDBJ whole genome shotgun (WGS) entry which is preliminary data.</text>
</comment>
<evidence type="ECO:0000256" key="1">
    <source>
        <dbReference type="ARBA" id="ARBA00004651"/>
    </source>
</evidence>
<feature type="transmembrane region" description="Helical" evidence="7">
    <location>
        <begin position="353"/>
        <end position="372"/>
    </location>
</feature>
<sequence length="535" mass="56457">MVSTPPSPWDPLRGPVFRWLWLAVLGSQIGTWMQTVGAQWLLVDEPGAAVLVALVQTAGTLPVVLLALPGGALADSLDRRRLLIWVQLFQLAVGAVLTALTVAGQMTPALLLTLTFALGCGMALTNPAYQALIPELVPRTQLQSAAALGSVSTNLARAVGPALAGVLVARVGVAAVFAINALTFLLFAVVLFLWRRHPPQQDAVLPEPFLAALRAGGRYVRHSPAMRRFLLRTGVFVVPAVALWALLPLVASRRLHLGAGGYGLLLAALGAGAVLGAVLMPRIRVALSDNRLLAVGSLVYALALAVLALVQVPAVAVAVLVPAGTSWMAVLSNTNALVQLFLPGWVRARGLGTYQGVLFGGQAFGALGWGLVAQRAGLVPALLAAAAVTALGAATLRRWPLVETRELDRAPVTFWPRPRLAVEPDRFAGPIVVQVTYLVEPADEPAFLAAAEGLRRSRMRTGAVQWGVFRAGEVPGEMVEVYVVPTWDEHLRQHFGRLTGADVEVEQAVTALSKQPPQVLHLLPAEDGGEPGAVP</sequence>